<dbReference type="OrthoDB" id="3329861at2759"/>
<reference evidence="2 3" key="1">
    <citation type="journal article" date="2019" name="Nat. Ecol. Evol.">
        <title>Megaphylogeny resolves global patterns of mushroom evolution.</title>
        <authorList>
            <person name="Varga T."/>
            <person name="Krizsan K."/>
            <person name="Foldi C."/>
            <person name="Dima B."/>
            <person name="Sanchez-Garcia M."/>
            <person name="Sanchez-Ramirez S."/>
            <person name="Szollosi G.J."/>
            <person name="Szarkandi J.G."/>
            <person name="Papp V."/>
            <person name="Albert L."/>
            <person name="Andreopoulos W."/>
            <person name="Angelini C."/>
            <person name="Antonin V."/>
            <person name="Barry K.W."/>
            <person name="Bougher N.L."/>
            <person name="Buchanan P."/>
            <person name="Buyck B."/>
            <person name="Bense V."/>
            <person name="Catcheside P."/>
            <person name="Chovatia M."/>
            <person name="Cooper J."/>
            <person name="Damon W."/>
            <person name="Desjardin D."/>
            <person name="Finy P."/>
            <person name="Geml J."/>
            <person name="Haridas S."/>
            <person name="Hughes K."/>
            <person name="Justo A."/>
            <person name="Karasinski D."/>
            <person name="Kautmanova I."/>
            <person name="Kiss B."/>
            <person name="Kocsube S."/>
            <person name="Kotiranta H."/>
            <person name="LaButti K.M."/>
            <person name="Lechner B.E."/>
            <person name="Liimatainen K."/>
            <person name="Lipzen A."/>
            <person name="Lukacs Z."/>
            <person name="Mihaltcheva S."/>
            <person name="Morgado L.N."/>
            <person name="Niskanen T."/>
            <person name="Noordeloos M.E."/>
            <person name="Ohm R.A."/>
            <person name="Ortiz-Santana B."/>
            <person name="Ovrebo C."/>
            <person name="Racz N."/>
            <person name="Riley R."/>
            <person name="Savchenko A."/>
            <person name="Shiryaev A."/>
            <person name="Soop K."/>
            <person name="Spirin V."/>
            <person name="Szebenyi C."/>
            <person name="Tomsovsky M."/>
            <person name="Tulloss R.E."/>
            <person name="Uehling J."/>
            <person name="Grigoriev I.V."/>
            <person name="Vagvolgyi C."/>
            <person name="Papp T."/>
            <person name="Martin F.M."/>
            <person name="Miettinen O."/>
            <person name="Hibbett D.S."/>
            <person name="Nagy L.G."/>
        </authorList>
    </citation>
    <scope>NUCLEOTIDE SEQUENCE [LARGE SCALE GENOMIC DNA]</scope>
    <source>
        <strain evidence="2 3">OMC1185</strain>
    </source>
</reference>
<keyword evidence="3" id="KW-1185">Reference proteome</keyword>
<proteinExistence type="predicted"/>
<sequence>MIGARRYSLPTSREIKPVDWVQEMGRSKNKRRSGITFYRRDCDCGIPTPPMSPDFAGPSHVLFSADDEAATSSGTVDPTQPITSEDKAISESASIDNDRDNAISASPSGDSNDPETISDSPSGDNTDLISLYTDTDSASVYSEQTISSEEQTICDSPSGDNSAIISLYANLPSDDEDLKMTPVPGIIVTSPTQDALPTPPASPVLEVAVSESKPTDEYLLVSQLGKRQSLPGTVKDEERTVVPVVDGRCSIPIDERKPRPVPVLRKKGTTPVLRTIFEEDEEEESPVVPVVKAELPVVPIVNAEAPVALSWHHTSCWYATVRAGVCECF</sequence>
<dbReference type="AlphaFoldDB" id="A0A5C3N0F6"/>
<dbReference type="Proteomes" id="UP000305948">
    <property type="component" value="Unassembled WGS sequence"/>
</dbReference>
<feature type="compositionally biased region" description="Polar residues" evidence="1">
    <location>
        <begin position="70"/>
        <end position="83"/>
    </location>
</feature>
<feature type="compositionally biased region" description="Polar residues" evidence="1">
    <location>
        <begin position="103"/>
        <end position="130"/>
    </location>
</feature>
<dbReference type="EMBL" id="ML213525">
    <property type="protein sequence ID" value="TFK47241.1"/>
    <property type="molecule type" value="Genomic_DNA"/>
</dbReference>
<organism evidence="2 3">
    <name type="scientific">Heliocybe sulcata</name>
    <dbReference type="NCBI Taxonomy" id="5364"/>
    <lineage>
        <taxon>Eukaryota</taxon>
        <taxon>Fungi</taxon>
        <taxon>Dikarya</taxon>
        <taxon>Basidiomycota</taxon>
        <taxon>Agaricomycotina</taxon>
        <taxon>Agaricomycetes</taxon>
        <taxon>Gloeophyllales</taxon>
        <taxon>Gloeophyllaceae</taxon>
        <taxon>Heliocybe</taxon>
    </lineage>
</organism>
<feature type="region of interest" description="Disordered" evidence="1">
    <location>
        <begin position="49"/>
        <end position="130"/>
    </location>
</feature>
<accession>A0A5C3N0F6</accession>
<evidence type="ECO:0000313" key="2">
    <source>
        <dbReference type="EMBL" id="TFK47241.1"/>
    </source>
</evidence>
<protein>
    <submittedName>
        <fullName evidence="2">Uncharacterized protein</fullName>
    </submittedName>
</protein>
<name>A0A5C3N0F6_9AGAM</name>
<gene>
    <name evidence="2" type="ORF">OE88DRAFT_1738918</name>
</gene>
<evidence type="ECO:0000256" key="1">
    <source>
        <dbReference type="SAM" id="MobiDB-lite"/>
    </source>
</evidence>
<evidence type="ECO:0000313" key="3">
    <source>
        <dbReference type="Proteomes" id="UP000305948"/>
    </source>
</evidence>